<evidence type="ECO:0000259" key="5">
    <source>
        <dbReference type="SMART" id="SM00563"/>
    </source>
</evidence>
<dbReference type="Proteomes" id="UP000282211">
    <property type="component" value="Unassembled WGS sequence"/>
</dbReference>
<protein>
    <submittedName>
        <fullName evidence="6">Acyltransferase-like protein</fullName>
    </submittedName>
</protein>
<proteinExistence type="predicted"/>
<dbReference type="PANTHER" id="PTHR10434:SF9">
    <property type="entry name" value="PHOSPHOLIPID_GLYCEROL ACYLTRANSFERASE DOMAIN-CONTAINING PROTEIN"/>
    <property type="match status" value="1"/>
</dbReference>
<dbReference type="SMART" id="SM00563">
    <property type="entry name" value="PlsC"/>
    <property type="match status" value="1"/>
</dbReference>
<dbReference type="OrthoDB" id="9796839at2"/>
<gene>
    <name evidence="6" type="ORF">DES40_1843</name>
</gene>
<sequence>MKYNNSIVNDNVPRMGNAVTRAIGSGLLNLLGWKVEGALPNVPKVILLGEPHTSNWDFILIMMAAQSVGFRMSYLMKKEAFSWPLGGFFRWMGGIPIERQKGKDAIAAIENILQKSDNIFLAITPSGSRSPKESFKTGYLRLAHATDTPLFIIGLHAPTKSIILDQLIDATGPLKTQNKSIKHYIDANYRGIKPHNQSPNPLPKKKTNTVIGQRIPS</sequence>
<organism evidence="6 7">
    <name type="scientific">Litorimonas taeanensis</name>
    <dbReference type="NCBI Taxonomy" id="568099"/>
    <lineage>
        <taxon>Bacteria</taxon>
        <taxon>Pseudomonadati</taxon>
        <taxon>Pseudomonadota</taxon>
        <taxon>Alphaproteobacteria</taxon>
        <taxon>Maricaulales</taxon>
        <taxon>Robiginitomaculaceae</taxon>
    </lineage>
</organism>
<comment type="caution">
    <text evidence="6">The sequence shown here is derived from an EMBL/GenBank/DDBJ whole genome shotgun (WGS) entry which is preliminary data.</text>
</comment>
<dbReference type="AlphaFoldDB" id="A0A420WDJ6"/>
<dbReference type="Pfam" id="PF01553">
    <property type="entry name" value="Acyltransferase"/>
    <property type="match status" value="1"/>
</dbReference>
<dbReference type="FunCoup" id="A0A420WDJ6">
    <property type="interactions" value="289"/>
</dbReference>
<evidence type="ECO:0000313" key="7">
    <source>
        <dbReference type="Proteomes" id="UP000282211"/>
    </source>
</evidence>
<dbReference type="GO" id="GO:0003841">
    <property type="term" value="F:1-acylglycerol-3-phosphate O-acyltransferase activity"/>
    <property type="evidence" value="ECO:0007669"/>
    <property type="project" value="TreeGrafter"/>
</dbReference>
<accession>A0A420WDJ6</accession>
<reference evidence="6 7" key="1">
    <citation type="submission" date="2018-10" db="EMBL/GenBank/DDBJ databases">
        <title>Genomic Encyclopedia of Type Strains, Phase IV (KMG-IV): sequencing the most valuable type-strain genomes for metagenomic binning, comparative biology and taxonomic classification.</title>
        <authorList>
            <person name="Goeker M."/>
        </authorList>
    </citation>
    <scope>NUCLEOTIDE SEQUENCE [LARGE SCALE GENOMIC DNA]</scope>
    <source>
        <strain evidence="6 7">DSM 22008</strain>
    </source>
</reference>
<dbReference type="GO" id="GO:0006654">
    <property type="term" value="P:phosphatidic acid biosynthetic process"/>
    <property type="evidence" value="ECO:0007669"/>
    <property type="project" value="TreeGrafter"/>
</dbReference>
<dbReference type="RefSeq" id="WP_147405886.1">
    <property type="nucleotide sequence ID" value="NZ_RBII01000002.1"/>
</dbReference>
<evidence type="ECO:0000256" key="2">
    <source>
        <dbReference type="ARBA" id="ARBA00022679"/>
    </source>
</evidence>
<feature type="domain" description="Phospholipid/glycerol acyltransferase" evidence="5">
    <location>
        <begin position="45"/>
        <end position="155"/>
    </location>
</feature>
<dbReference type="PANTHER" id="PTHR10434">
    <property type="entry name" value="1-ACYL-SN-GLYCEROL-3-PHOSPHATE ACYLTRANSFERASE"/>
    <property type="match status" value="1"/>
</dbReference>
<dbReference type="EMBL" id="RBII01000002">
    <property type="protein sequence ID" value="RKQ69063.1"/>
    <property type="molecule type" value="Genomic_DNA"/>
</dbReference>
<name>A0A420WDJ6_9PROT</name>
<dbReference type="InterPro" id="IPR002123">
    <property type="entry name" value="Plipid/glycerol_acylTrfase"/>
</dbReference>
<keyword evidence="2 6" id="KW-0808">Transferase</keyword>
<evidence type="ECO:0000256" key="3">
    <source>
        <dbReference type="ARBA" id="ARBA00023315"/>
    </source>
</evidence>
<feature type="region of interest" description="Disordered" evidence="4">
    <location>
        <begin position="190"/>
        <end position="217"/>
    </location>
</feature>
<keyword evidence="3 6" id="KW-0012">Acyltransferase</keyword>
<comment type="pathway">
    <text evidence="1">Lipid metabolism.</text>
</comment>
<evidence type="ECO:0000256" key="4">
    <source>
        <dbReference type="SAM" id="MobiDB-lite"/>
    </source>
</evidence>
<keyword evidence="7" id="KW-1185">Reference proteome</keyword>
<dbReference type="SUPFAM" id="SSF69593">
    <property type="entry name" value="Glycerol-3-phosphate (1)-acyltransferase"/>
    <property type="match status" value="1"/>
</dbReference>
<evidence type="ECO:0000256" key="1">
    <source>
        <dbReference type="ARBA" id="ARBA00005189"/>
    </source>
</evidence>
<evidence type="ECO:0000313" key="6">
    <source>
        <dbReference type="EMBL" id="RKQ69063.1"/>
    </source>
</evidence>
<dbReference type="InParanoid" id="A0A420WDJ6"/>
<feature type="compositionally biased region" description="Polar residues" evidence="4">
    <location>
        <begin position="208"/>
        <end position="217"/>
    </location>
</feature>